<reference evidence="1" key="1">
    <citation type="submission" date="2023-11" db="EMBL/GenBank/DDBJ databases">
        <authorList>
            <person name="Poullet M."/>
        </authorList>
    </citation>
    <scope>NUCLEOTIDE SEQUENCE</scope>
    <source>
        <strain evidence="1">E1834</strain>
    </source>
</reference>
<organism evidence="1 2">
    <name type="scientific">Meloidogyne enterolobii</name>
    <name type="common">Root-knot nematode worm</name>
    <name type="synonym">Meloidogyne mayaguensis</name>
    <dbReference type="NCBI Taxonomy" id="390850"/>
    <lineage>
        <taxon>Eukaryota</taxon>
        <taxon>Metazoa</taxon>
        <taxon>Ecdysozoa</taxon>
        <taxon>Nematoda</taxon>
        <taxon>Chromadorea</taxon>
        <taxon>Rhabditida</taxon>
        <taxon>Tylenchina</taxon>
        <taxon>Tylenchomorpha</taxon>
        <taxon>Tylenchoidea</taxon>
        <taxon>Meloidogynidae</taxon>
        <taxon>Meloidogyninae</taxon>
        <taxon>Meloidogyne</taxon>
    </lineage>
</organism>
<evidence type="ECO:0000313" key="2">
    <source>
        <dbReference type="Proteomes" id="UP001497535"/>
    </source>
</evidence>
<evidence type="ECO:0000313" key="1">
    <source>
        <dbReference type="EMBL" id="CAK5067965.1"/>
    </source>
</evidence>
<keyword evidence="2" id="KW-1185">Reference proteome</keyword>
<dbReference type="Proteomes" id="UP001497535">
    <property type="component" value="Unassembled WGS sequence"/>
</dbReference>
<proteinExistence type="predicted"/>
<dbReference type="EMBL" id="CAVMJV010000020">
    <property type="protein sequence ID" value="CAK5067965.1"/>
    <property type="molecule type" value="Genomic_DNA"/>
</dbReference>
<accession>A0ACB0YXZ2</accession>
<sequence length="79" mass="9386">MNLLLQEIQLDIFKYLDFAQLLNIQKINRYFKNLINKRQDKLALMELIKLEIWISGIEKSIPMFLGYGVKDVNLVIFVL</sequence>
<name>A0ACB0YXZ2_MELEN</name>
<protein>
    <submittedName>
        <fullName evidence="1">Uncharacterized protein</fullName>
    </submittedName>
</protein>
<gene>
    <name evidence="1" type="ORF">MENTE1834_LOCUS17985</name>
</gene>
<comment type="caution">
    <text evidence="1">The sequence shown here is derived from an EMBL/GenBank/DDBJ whole genome shotgun (WGS) entry which is preliminary data.</text>
</comment>